<accession>A0A5B8J1Y4</accession>
<evidence type="ECO:0000313" key="2">
    <source>
        <dbReference type="EMBL" id="QDY71171.1"/>
    </source>
</evidence>
<dbReference type="AlphaFoldDB" id="A0A5B8J1Y4"/>
<geneLocation type="plasmid" evidence="2 3">
    <name>unnamed3</name>
</geneLocation>
<name>A0A5B8J1Y4_9RHOB</name>
<dbReference type="Gene3D" id="3.20.20.120">
    <property type="entry name" value="Enolase-like C-terminal domain"/>
    <property type="match status" value="1"/>
</dbReference>
<dbReference type="RefSeq" id="WP_146366587.1">
    <property type="nucleotide sequence ID" value="NZ_CP042264.1"/>
</dbReference>
<protein>
    <recommendedName>
        <fullName evidence="1">Enolase C-terminal domain-containing protein</fullName>
    </recommendedName>
</protein>
<keyword evidence="2" id="KW-0614">Plasmid</keyword>
<dbReference type="OrthoDB" id="9802699at2"/>
<dbReference type="EMBL" id="CP042264">
    <property type="protein sequence ID" value="QDY71171.1"/>
    <property type="molecule type" value="Genomic_DNA"/>
</dbReference>
<dbReference type="KEGG" id="lit:FPZ52_15825"/>
<evidence type="ECO:0000313" key="3">
    <source>
        <dbReference type="Proteomes" id="UP000318483"/>
    </source>
</evidence>
<evidence type="ECO:0000259" key="1">
    <source>
        <dbReference type="Pfam" id="PF13378"/>
    </source>
</evidence>
<organism evidence="2 3">
    <name type="scientific">Qingshengfaniella alkalisoli</name>
    <dbReference type="NCBI Taxonomy" id="2599296"/>
    <lineage>
        <taxon>Bacteria</taxon>
        <taxon>Pseudomonadati</taxon>
        <taxon>Pseudomonadota</taxon>
        <taxon>Alphaproteobacteria</taxon>
        <taxon>Rhodobacterales</taxon>
        <taxon>Paracoccaceae</taxon>
        <taxon>Qingshengfaniella</taxon>
    </lineage>
</organism>
<gene>
    <name evidence="2" type="ORF">FPZ52_15825</name>
</gene>
<dbReference type="Pfam" id="PF13378">
    <property type="entry name" value="MR_MLE_C"/>
    <property type="match status" value="1"/>
</dbReference>
<dbReference type="InterPro" id="IPR036849">
    <property type="entry name" value="Enolase-like_C_sf"/>
</dbReference>
<dbReference type="InterPro" id="IPR029065">
    <property type="entry name" value="Enolase_C-like"/>
</dbReference>
<keyword evidence="3" id="KW-1185">Reference proteome</keyword>
<reference evidence="2 3" key="1">
    <citation type="submission" date="2019-07" db="EMBL/GenBank/DDBJ databases">
        <title>Litoreibacter alkalisoli sp. nov., isolated from saline-alkaline soil.</title>
        <authorList>
            <person name="Wang S."/>
            <person name="Xu L."/>
            <person name="Xing Y.-T."/>
            <person name="Sun J.-Q."/>
        </authorList>
    </citation>
    <scope>NUCLEOTIDE SEQUENCE [LARGE SCALE GENOMIC DNA]</scope>
    <source>
        <strain evidence="2 3">LN3S51</strain>
        <plasmid evidence="2 3">unnamed3</plasmid>
    </source>
</reference>
<dbReference type="SUPFAM" id="SSF51604">
    <property type="entry name" value="Enolase C-terminal domain-like"/>
    <property type="match status" value="1"/>
</dbReference>
<dbReference type="Proteomes" id="UP000318483">
    <property type="component" value="Plasmid unnamed3"/>
</dbReference>
<proteinExistence type="predicted"/>
<sequence>MGIAPRNPMGTVAGAAALHFDVATPNFLIQEEAVGIVPRFEEICAAYPLKMQEGAWSVPMAPGLDIEIDEAVATRHPFAPEQIPALDAILPDGQLVRAGTWCDMGTVPVCRIRMP</sequence>
<feature type="domain" description="Enolase C-terminal" evidence="1">
    <location>
        <begin position="2"/>
        <end position="71"/>
    </location>
</feature>